<dbReference type="SUPFAM" id="SSF56601">
    <property type="entry name" value="beta-lactamase/transpeptidase-like"/>
    <property type="match status" value="1"/>
</dbReference>
<accession>A0A9X1XAR5</accession>
<dbReference type="Pfam" id="PF00144">
    <property type="entry name" value="Beta-lactamase"/>
    <property type="match status" value="1"/>
</dbReference>
<keyword evidence="1" id="KW-0732">Signal</keyword>
<dbReference type="InterPro" id="IPR012338">
    <property type="entry name" value="Beta-lactam/transpept-like"/>
</dbReference>
<dbReference type="Proteomes" id="UP001139450">
    <property type="component" value="Unassembled WGS sequence"/>
</dbReference>
<feature type="chain" id="PRO_5040756997" evidence="1">
    <location>
        <begin position="23"/>
        <end position="396"/>
    </location>
</feature>
<organism evidence="3 4">
    <name type="scientific">Mucilaginibacter straminoryzae</name>
    <dbReference type="NCBI Taxonomy" id="2932774"/>
    <lineage>
        <taxon>Bacteria</taxon>
        <taxon>Pseudomonadati</taxon>
        <taxon>Bacteroidota</taxon>
        <taxon>Sphingobacteriia</taxon>
        <taxon>Sphingobacteriales</taxon>
        <taxon>Sphingobacteriaceae</taxon>
        <taxon>Mucilaginibacter</taxon>
    </lineage>
</organism>
<dbReference type="EMBL" id="JALJEJ010000009">
    <property type="protein sequence ID" value="MCJ8211339.1"/>
    <property type="molecule type" value="Genomic_DNA"/>
</dbReference>
<feature type="signal peptide" evidence="1">
    <location>
        <begin position="1"/>
        <end position="22"/>
    </location>
</feature>
<sequence>MKITSSIVWVLLTICLSIPAVAQKAPLSPGSRLDSLISKKMEQKGIVGIGAAIIVNKNLVWKKGYGYADRELKKPFTTSTIMNIASVSKTITGACMMKAIEQGKINLDEDINHYLPFKIVNPYFPQDVITLRQLATHTSSLTDRYPFYTDSTYFNGKDSPEELATFLKNYFVQGGRYYSKENFLDHKPGTCRDYSNIGAALAGYIVENKTGEKLNIYSRRYLFKPLGMQHTSWFLSETNLANHSKLYDKKDGQVVDIPLYGCTTYPDGGLRTTVEDLAKFYNCLLNDGKQGNKQILQKRSVQEMLRLQFSDNNKPENVNPKKLNSGLFWSTKMGGERIGHNGSDPGVRTFMLSDLNKEVAVILFVNTSLGEKEEDTFFEIYNLLYKFGKTLKNAPR</sequence>
<comment type="caution">
    <text evidence="3">The sequence shown here is derived from an EMBL/GenBank/DDBJ whole genome shotgun (WGS) entry which is preliminary data.</text>
</comment>
<reference evidence="3" key="1">
    <citation type="submission" date="2022-04" db="EMBL/GenBank/DDBJ databases">
        <title>Mucilaginibacter sp. RS28 isolated from freshwater.</title>
        <authorList>
            <person name="Ko S.-R."/>
        </authorList>
    </citation>
    <scope>NUCLEOTIDE SEQUENCE</scope>
    <source>
        <strain evidence="3">RS28</strain>
    </source>
</reference>
<dbReference type="InterPro" id="IPR050491">
    <property type="entry name" value="AmpC-like"/>
</dbReference>
<dbReference type="InterPro" id="IPR001466">
    <property type="entry name" value="Beta-lactam-related"/>
</dbReference>
<dbReference type="RefSeq" id="WP_245131863.1">
    <property type="nucleotide sequence ID" value="NZ_JALJEJ010000009.1"/>
</dbReference>
<evidence type="ECO:0000313" key="4">
    <source>
        <dbReference type="Proteomes" id="UP001139450"/>
    </source>
</evidence>
<dbReference type="AlphaFoldDB" id="A0A9X1XAR5"/>
<protein>
    <submittedName>
        <fullName evidence="3">Beta-lactamase family protein</fullName>
    </submittedName>
</protein>
<name>A0A9X1XAR5_9SPHI</name>
<proteinExistence type="predicted"/>
<feature type="domain" description="Beta-lactamase-related" evidence="2">
    <location>
        <begin position="33"/>
        <end position="373"/>
    </location>
</feature>
<dbReference type="PANTHER" id="PTHR46825">
    <property type="entry name" value="D-ALANYL-D-ALANINE-CARBOXYPEPTIDASE/ENDOPEPTIDASE AMPH"/>
    <property type="match status" value="1"/>
</dbReference>
<evidence type="ECO:0000256" key="1">
    <source>
        <dbReference type="SAM" id="SignalP"/>
    </source>
</evidence>
<dbReference type="PANTHER" id="PTHR46825:SF9">
    <property type="entry name" value="BETA-LACTAMASE-RELATED DOMAIN-CONTAINING PROTEIN"/>
    <property type="match status" value="1"/>
</dbReference>
<dbReference type="Gene3D" id="3.40.710.10">
    <property type="entry name" value="DD-peptidase/beta-lactamase superfamily"/>
    <property type="match status" value="1"/>
</dbReference>
<evidence type="ECO:0000259" key="2">
    <source>
        <dbReference type="Pfam" id="PF00144"/>
    </source>
</evidence>
<evidence type="ECO:0000313" key="3">
    <source>
        <dbReference type="EMBL" id="MCJ8211339.1"/>
    </source>
</evidence>
<gene>
    <name evidence="3" type="ORF">MUY27_16595</name>
</gene>
<keyword evidence="4" id="KW-1185">Reference proteome</keyword>